<comment type="caution">
    <text evidence="1">The sequence shown here is derived from an EMBL/GenBank/DDBJ whole genome shotgun (WGS) entry which is preliminary data.</text>
</comment>
<dbReference type="GeneID" id="81627812"/>
<evidence type="ECO:0000313" key="2">
    <source>
        <dbReference type="Proteomes" id="UP001148312"/>
    </source>
</evidence>
<reference evidence="1" key="1">
    <citation type="submission" date="2022-12" db="EMBL/GenBank/DDBJ databases">
        <authorList>
            <person name="Petersen C."/>
        </authorList>
    </citation>
    <scope>NUCLEOTIDE SEQUENCE</scope>
    <source>
        <strain evidence="1">IBT 30728</strain>
    </source>
</reference>
<keyword evidence="2" id="KW-1185">Reference proteome</keyword>
<dbReference type="EMBL" id="JAPWDQ010000011">
    <property type="protein sequence ID" value="KAJ5475675.1"/>
    <property type="molecule type" value="Genomic_DNA"/>
</dbReference>
<dbReference type="Proteomes" id="UP001148312">
    <property type="component" value="Unassembled WGS sequence"/>
</dbReference>
<dbReference type="AlphaFoldDB" id="A0A9X0BNG3"/>
<protein>
    <submittedName>
        <fullName evidence="1">Uncharacterized protein</fullName>
    </submittedName>
</protein>
<sequence>MTSRGGIFDFGASYDHLSPMPNYHVMNVTMEEVPGDGILLTFSPRKSGQCRLPSFYSGPITEQLSSLLTYNPSWRTRPGNALIGDPTVRAEKQRVTLFLPIAARGDKSKGRIIQPRFLGPRPSTIISAYHEIVLGFSGLPT</sequence>
<accession>A0A9X0BNG3</accession>
<dbReference type="RefSeq" id="XP_056787428.1">
    <property type="nucleotide sequence ID" value="XM_056937563.1"/>
</dbReference>
<proteinExistence type="predicted"/>
<name>A0A9X0BNG3_9EURO</name>
<gene>
    <name evidence="1" type="ORF">N7539_007962</name>
</gene>
<reference evidence="1" key="2">
    <citation type="journal article" date="2023" name="IMA Fungus">
        <title>Comparative genomic study of the Penicillium genus elucidates a diverse pangenome and 15 lateral gene transfer events.</title>
        <authorList>
            <person name="Petersen C."/>
            <person name="Sorensen T."/>
            <person name="Nielsen M.R."/>
            <person name="Sondergaard T.E."/>
            <person name="Sorensen J.L."/>
            <person name="Fitzpatrick D.A."/>
            <person name="Frisvad J.C."/>
            <person name="Nielsen K.L."/>
        </authorList>
    </citation>
    <scope>NUCLEOTIDE SEQUENCE</scope>
    <source>
        <strain evidence="1">IBT 30728</strain>
    </source>
</reference>
<evidence type="ECO:0000313" key="1">
    <source>
        <dbReference type="EMBL" id="KAJ5475675.1"/>
    </source>
</evidence>
<organism evidence="1 2">
    <name type="scientific">Penicillium diatomitis</name>
    <dbReference type="NCBI Taxonomy" id="2819901"/>
    <lineage>
        <taxon>Eukaryota</taxon>
        <taxon>Fungi</taxon>
        <taxon>Dikarya</taxon>
        <taxon>Ascomycota</taxon>
        <taxon>Pezizomycotina</taxon>
        <taxon>Eurotiomycetes</taxon>
        <taxon>Eurotiomycetidae</taxon>
        <taxon>Eurotiales</taxon>
        <taxon>Aspergillaceae</taxon>
        <taxon>Penicillium</taxon>
    </lineage>
</organism>